<reference evidence="2 3" key="1">
    <citation type="submission" date="2019-04" db="EMBL/GenBank/DDBJ databases">
        <title>Comparative genomics and transcriptomics to analyze fruiting body development in filamentous ascomycetes.</title>
        <authorList>
            <consortium name="DOE Joint Genome Institute"/>
            <person name="Lutkenhaus R."/>
            <person name="Traeger S."/>
            <person name="Breuer J."/>
            <person name="Kuo A."/>
            <person name="Lipzen A."/>
            <person name="Pangilinan J."/>
            <person name="Dilworth D."/>
            <person name="Sandor L."/>
            <person name="Poggeler S."/>
            <person name="Barry K."/>
            <person name="Grigoriev I.V."/>
            <person name="Nowrousian M."/>
        </authorList>
    </citation>
    <scope>NUCLEOTIDE SEQUENCE [LARGE SCALE GENOMIC DNA]</scope>
    <source>
        <strain evidence="2 3">CBS 389.68</strain>
    </source>
</reference>
<dbReference type="InParanoid" id="A0A4S2MRK9"/>
<feature type="non-terminal residue" evidence="2">
    <location>
        <position position="1"/>
    </location>
</feature>
<dbReference type="EMBL" id="ML220150">
    <property type="protein sequence ID" value="TGZ77647.1"/>
    <property type="molecule type" value="Genomic_DNA"/>
</dbReference>
<evidence type="ECO:0000313" key="2">
    <source>
        <dbReference type="EMBL" id="TGZ77647.1"/>
    </source>
</evidence>
<dbReference type="Proteomes" id="UP000298138">
    <property type="component" value="Unassembled WGS sequence"/>
</dbReference>
<feature type="non-terminal residue" evidence="2">
    <location>
        <position position="150"/>
    </location>
</feature>
<organism evidence="2 3">
    <name type="scientific">Ascodesmis nigricans</name>
    <dbReference type="NCBI Taxonomy" id="341454"/>
    <lineage>
        <taxon>Eukaryota</taxon>
        <taxon>Fungi</taxon>
        <taxon>Dikarya</taxon>
        <taxon>Ascomycota</taxon>
        <taxon>Pezizomycotina</taxon>
        <taxon>Pezizomycetes</taxon>
        <taxon>Pezizales</taxon>
        <taxon>Ascodesmidaceae</taxon>
        <taxon>Ascodesmis</taxon>
    </lineage>
</organism>
<accession>A0A4S2MRK9</accession>
<dbReference type="AlphaFoldDB" id="A0A4S2MRK9"/>
<protein>
    <submittedName>
        <fullName evidence="2">Uncharacterized protein</fullName>
    </submittedName>
</protein>
<evidence type="ECO:0000313" key="3">
    <source>
        <dbReference type="Proteomes" id="UP000298138"/>
    </source>
</evidence>
<proteinExistence type="predicted"/>
<feature type="compositionally biased region" description="Gly residues" evidence="1">
    <location>
        <begin position="138"/>
        <end position="150"/>
    </location>
</feature>
<sequence>QHEFSSLRLASHHPFPLPPSLHQLKRRHLLRLDHQRISLPCGLIQLTPNTLKRRTLTHTLTPAPATGILPQHTTPLPFRRRPHYLLQLPRISAVISIPTSTVSSAAIRAIRLVVGGDVAVLEREGGAGGRRGGDELRAGGGAAGGGGGGH</sequence>
<feature type="region of interest" description="Disordered" evidence="1">
    <location>
        <begin position="124"/>
        <end position="150"/>
    </location>
</feature>
<evidence type="ECO:0000256" key="1">
    <source>
        <dbReference type="SAM" id="MobiDB-lite"/>
    </source>
</evidence>
<feature type="compositionally biased region" description="Basic and acidic residues" evidence="1">
    <location>
        <begin position="124"/>
        <end position="137"/>
    </location>
</feature>
<name>A0A4S2MRK9_9PEZI</name>
<gene>
    <name evidence="2" type="ORF">EX30DRAFT_386401</name>
</gene>
<keyword evidence="3" id="KW-1185">Reference proteome</keyword>